<keyword evidence="7" id="KW-0732">Signal</keyword>
<dbReference type="PRINTS" id="PR00722">
    <property type="entry name" value="CHYMOTRYPSIN"/>
</dbReference>
<dbReference type="InterPro" id="IPR009003">
    <property type="entry name" value="Peptidase_S1_PA"/>
</dbReference>
<dbReference type="InterPro" id="IPR001314">
    <property type="entry name" value="Peptidase_S1A"/>
</dbReference>
<dbReference type="PROSITE" id="PS50240">
    <property type="entry name" value="TRYPSIN_DOM"/>
    <property type="match status" value="1"/>
</dbReference>
<dbReference type="GO" id="GO:0006508">
    <property type="term" value="P:proteolysis"/>
    <property type="evidence" value="ECO:0007669"/>
    <property type="project" value="UniProtKB-KW"/>
</dbReference>
<feature type="signal peptide" evidence="7">
    <location>
        <begin position="1"/>
        <end position="24"/>
    </location>
</feature>
<evidence type="ECO:0000256" key="7">
    <source>
        <dbReference type="SAM" id="SignalP"/>
    </source>
</evidence>
<evidence type="ECO:0000256" key="6">
    <source>
        <dbReference type="RuleBase" id="RU363034"/>
    </source>
</evidence>
<dbReference type="SMART" id="SM00020">
    <property type="entry name" value="Tryp_SPc"/>
    <property type="match status" value="1"/>
</dbReference>
<dbReference type="InterPro" id="IPR050430">
    <property type="entry name" value="Peptidase_S1"/>
</dbReference>
<evidence type="ECO:0000256" key="4">
    <source>
        <dbReference type="ARBA" id="ARBA00022825"/>
    </source>
</evidence>
<evidence type="ECO:0000256" key="5">
    <source>
        <dbReference type="ARBA" id="ARBA00023157"/>
    </source>
</evidence>
<keyword evidence="4 6" id="KW-0720">Serine protease</keyword>
<dbReference type="Gene3D" id="2.40.10.10">
    <property type="entry name" value="Trypsin-like serine proteases"/>
    <property type="match status" value="2"/>
</dbReference>
<dbReference type="SUPFAM" id="SSF50494">
    <property type="entry name" value="Trypsin-like serine proteases"/>
    <property type="match status" value="1"/>
</dbReference>
<organism evidence="9">
    <name type="scientific">Xenopsylla cheopis</name>
    <name type="common">Oriental rat flea</name>
    <name type="synonym">Pulex cheopis</name>
    <dbReference type="NCBI Taxonomy" id="163159"/>
    <lineage>
        <taxon>Eukaryota</taxon>
        <taxon>Metazoa</taxon>
        <taxon>Ecdysozoa</taxon>
        <taxon>Arthropoda</taxon>
        <taxon>Hexapoda</taxon>
        <taxon>Insecta</taxon>
        <taxon>Pterygota</taxon>
        <taxon>Neoptera</taxon>
        <taxon>Endopterygota</taxon>
        <taxon>Siphonaptera</taxon>
        <taxon>Pulicidae</taxon>
        <taxon>Xenopsyllinae</taxon>
        <taxon>Xenopsylla</taxon>
    </lineage>
</organism>
<dbReference type="AlphaFoldDB" id="A0A6M2E1N0"/>
<dbReference type="PROSITE" id="PS00134">
    <property type="entry name" value="TRYPSIN_HIS"/>
    <property type="match status" value="1"/>
</dbReference>
<evidence type="ECO:0000313" key="9">
    <source>
        <dbReference type="EMBL" id="NOV51800.1"/>
    </source>
</evidence>
<evidence type="ECO:0000259" key="8">
    <source>
        <dbReference type="PROSITE" id="PS50240"/>
    </source>
</evidence>
<feature type="domain" description="Peptidase S1" evidence="8">
    <location>
        <begin position="31"/>
        <end position="258"/>
    </location>
</feature>
<dbReference type="PANTHER" id="PTHR24276">
    <property type="entry name" value="POLYSERASE-RELATED"/>
    <property type="match status" value="1"/>
</dbReference>
<dbReference type="PROSITE" id="PS00135">
    <property type="entry name" value="TRYPSIN_SER"/>
    <property type="match status" value="1"/>
</dbReference>
<dbReference type="InterPro" id="IPR033116">
    <property type="entry name" value="TRYPSIN_SER"/>
</dbReference>
<dbReference type="CDD" id="cd00190">
    <property type="entry name" value="Tryp_SPc"/>
    <property type="match status" value="1"/>
</dbReference>
<sequence length="260" mass="29139">MMLTFMLEVLPFCVLFFHIAVVQLVPDNERIIGGAAAENSSAPYQVSLRDVNNTHFCGGAIINKKWIVTAAHCFNNFNDNTFTVVVGSNYLNEGGYIHEVERLVKQSFDPKTMENDLALVKIKNEFEFNDKFLLHNVKAINLRKIEVEKGEKAKITGWGITELNKSNNPNELQELETTIISNLDCEMKWLYYGIIFKTQVCTLALGGKGTCFGDSGGPLTINDELVGVVSYGFPCAVGIPDVYTSIYSYLEWIEENINEN</sequence>
<dbReference type="EMBL" id="GIIL01008074">
    <property type="protein sequence ID" value="NOV51800.1"/>
    <property type="molecule type" value="Transcribed_RNA"/>
</dbReference>
<evidence type="ECO:0000256" key="1">
    <source>
        <dbReference type="ARBA" id="ARBA00007664"/>
    </source>
</evidence>
<dbReference type="FunFam" id="2.40.10.10:FF:000034">
    <property type="entry name" value="Eupolytin"/>
    <property type="match status" value="1"/>
</dbReference>
<dbReference type="InterPro" id="IPR001254">
    <property type="entry name" value="Trypsin_dom"/>
</dbReference>
<dbReference type="Pfam" id="PF00089">
    <property type="entry name" value="Trypsin"/>
    <property type="match status" value="1"/>
</dbReference>
<proteinExistence type="inferred from homology"/>
<reference evidence="9" key="1">
    <citation type="submission" date="2020-03" db="EMBL/GenBank/DDBJ databases">
        <title>Transcriptomic Profiling of the Digestive Tract of the Rat Flea, Xenopsylla cheopis, Following Blood Feeding and Infection with Yersinia pestis.</title>
        <authorList>
            <person name="Bland D.M."/>
            <person name="Martens C.A."/>
            <person name="Virtaneva K."/>
            <person name="Kanakabandi K."/>
            <person name="Long D."/>
            <person name="Rosenke R."/>
            <person name="Saturday G.A."/>
            <person name="Hoyt F.H."/>
            <person name="Bruno D.P."/>
            <person name="Ribeiro J.M.C."/>
            <person name="Hinnebusch J."/>
        </authorList>
    </citation>
    <scope>NUCLEOTIDE SEQUENCE</scope>
</reference>
<name>A0A6M2E1N0_XENCH</name>
<dbReference type="PANTHER" id="PTHR24276:SF96">
    <property type="entry name" value="PEPTIDASE S1 DOMAIN-CONTAINING PROTEIN"/>
    <property type="match status" value="1"/>
</dbReference>
<keyword evidence="5" id="KW-1015">Disulfide bond</keyword>
<evidence type="ECO:0000256" key="3">
    <source>
        <dbReference type="ARBA" id="ARBA00022801"/>
    </source>
</evidence>
<accession>A0A6M2E1N0</accession>
<comment type="similarity">
    <text evidence="1">Belongs to the peptidase S1 family.</text>
</comment>
<protein>
    <submittedName>
        <fullName evidence="9">Putative trypsin-like serine protease</fullName>
    </submittedName>
</protein>
<dbReference type="InterPro" id="IPR043504">
    <property type="entry name" value="Peptidase_S1_PA_chymotrypsin"/>
</dbReference>
<feature type="chain" id="PRO_5026656821" evidence="7">
    <location>
        <begin position="25"/>
        <end position="260"/>
    </location>
</feature>
<evidence type="ECO:0000256" key="2">
    <source>
        <dbReference type="ARBA" id="ARBA00022670"/>
    </source>
</evidence>
<keyword evidence="2 6" id="KW-0645">Protease</keyword>
<dbReference type="InterPro" id="IPR018114">
    <property type="entry name" value="TRYPSIN_HIS"/>
</dbReference>
<keyword evidence="3 6" id="KW-0378">Hydrolase</keyword>
<dbReference type="GO" id="GO:0004252">
    <property type="term" value="F:serine-type endopeptidase activity"/>
    <property type="evidence" value="ECO:0007669"/>
    <property type="project" value="InterPro"/>
</dbReference>